<evidence type="ECO:0000256" key="7">
    <source>
        <dbReference type="RuleBase" id="RU367030"/>
    </source>
</evidence>
<dbReference type="EMBL" id="BTGC01000003">
    <property type="protein sequence ID" value="GMM50536.1"/>
    <property type="molecule type" value="Genomic_DNA"/>
</dbReference>
<organism evidence="9 10">
    <name type="scientific">Starmerella bacillaris</name>
    <name type="common">Yeast</name>
    <name type="synonym">Candida zemplinina</name>
    <dbReference type="NCBI Taxonomy" id="1247836"/>
    <lineage>
        <taxon>Eukaryota</taxon>
        <taxon>Fungi</taxon>
        <taxon>Dikarya</taxon>
        <taxon>Ascomycota</taxon>
        <taxon>Saccharomycotina</taxon>
        <taxon>Dipodascomycetes</taxon>
        <taxon>Dipodascales</taxon>
        <taxon>Trichomonascaceae</taxon>
        <taxon>Starmerella</taxon>
    </lineage>
</organism>
<accession>A0AAV5RG05</accession>
<sequence>MLPVYQNDDKKSFAYVSLHKRWPVLIGQAVNDIRIETSQLPDGPKKDEAESIITQMEAVQNSVAQNLPIEPITADVYDKDEYNKFVFKPNSTETYKWSERGWLDCECLIYRKLQIVVESSKHWRGYDYFARMKNDTFVKSSSAVSTLANRYHKIYNEFKSKESEVSPEALKIVTHELLQTCLWGNATDLSLLVTVSMEELRALQVSAAAREKESVLDNDFEDVWKQLNSEKGGRVDIILDNSGFELYTDLVFTLFLLDSGLAEQVVLHPKTLPWMISDVLPTDLPTIIGMLTDPSSFPDSREDLDFIAGKLHQYLNDGQLLLRTSPFWVTSVPYWEIKPNGILGGDAIYRDLRCSKLAIFKGDLNYRKLTGDCVWPYDTPFRTAIKDLATTGIPVLALRTVKADVIVGLEPGRGEQLDKEWKENHPDDEPHAWAWGGKYAVVSFNK</sequence>
<keyword evidence="5 7" id="KW-0464">Manganese</keyword>
<dbReference type="Gene3D" id="3.40.50.10880">
    <property type="entry name" value="Uncharacterised protein PF01937, DUF89, domain 3"/>
    <property type="match status" value="1"/>
</dbReference>
<evidence type="ECO:0000256" key="1">
    <source>
        <dbReference type="ARBA" id="ARBA00001326"/>
    </source>
</evidence>
<keyword evidence="10" id="KW-1185">Reference proteome</keyword>
<dbReference type="GO" id="GO:0046872">
    <property type="term" value="F:metal ion binding"/>
    <property type="evidence" value="ECO:0007669"/>
    <property type="project" value="UniProtKB-UniRule"/>
</dbReference>
<dbReference type="AlphaFoldDB" id="A0AAV5RG05"/>
<comment type="function">
    <text evidence="7">Metal-dependent phosphatase that shows phosphatase activity against several substrates, including fructose-1-phosphate and fructose-6-phosphate. Its preference for fructose-1-phosphate, a strong glycating agent that causes DNA damage rather than a canonical yeast metabolite, suggests a damage-control function in hexose phosphate metabolism.</text>
</comment>
<feature type="domain" description="Damage-control phosphatase ARMT1-like metal-binding" evidence="8">
    <location>
        <begin position="18"/>
        <end position="417"/>
    </location>
</feature>
<dbReference type="PANTHER" id="PTHR12260:SF6">
    <property type="entry name" value="DAMAGE-CONTROL PHOSPHATASE ARMT1"/>
    <property type="match status" value="1"/>
</dbReference>
<dbReference type="Gene3D" id="1.20.930.60">
    <property type="match status" value="1"/>
</dbReference>
<proteinExistence type="inferred from homology"/>
<comment type="caution">
    <text evidence="9">The sequence shown here is derived from an EMBL/GenBank/DDBJ whole genome shotgun (WGS) entry which is preliminary data.</text>
</comment>
<protein>
    <recommendedName>
        <fullName evidence="7">Sugar phosphate phosphatase</fullName>
        <ecNumber evidence="7">3.1.3.-</ecNumber>
    </recommendedName>
</protein>
<dbReference type="GO" id="GO:0005634">
    <property type="term" value="C:nucleus"/>
    <property type="evidence" value="ECO:0007669"/>
    <property type="project" value="TreeGrafter"/>
</dbReference>
<name>A0AAV5RG05_STABA</name>
<gene>
    <name evidence="9" type="ORF">DASB73_014940</name>
</gene>
<dbReference type="InterPro" id="IPR036075">
    <property type="entry name" value="ARMT-1-like_metal-bd_sf"/>
</dbReference>
<evidence type="ECO:0000256" key="4">
    <source>
        <dbReference type="ARBA" id="ARBA00022801"/>
    </source>
</evidence>
<keyword evidence="9" id="KW-0489">Methyltransferase</keyword>
<reference evidence="9 10" key="1">
    <citation type="journal article" date="2023" name="Elife">
        <title>Identification of key yeast species and microbe-microbe interactions impacting larval growth of Drosophila in the wild.</title>
        <authorList>
            <person name="Mure A."/>
            <person name="Sugiura Y."/>
            <person name="Maeda R."/>
            <person name="Honda K."/>
            <person name="Sakurai N."/>
            <person name="Takahashi Y."/>
            <person name="Watada M."/>
            <person name="Katoh T."/>
            <person name="Gotoh A."/>
            <person name="Gotoh Y."/>
            <person name="Taniguchi I."/>
            <person name="Nakamura K."/>
            <person name="Hayashi T."/>
            <person name="Katayama T."/>
            <person name="Uemura T."/>
            <person name="Hattori Y."/>
        </authorList>
    </citation>
    <scope>NUCLEOTIDE SEQUENCE [LARGE SCALE GENOMIC DNA]</scope>
    <source>
        <strain evidence="9 10">SB-73</strain>
    </source>
</reference>
<dbReference type="EC" id="3.1.3.-" evidence="7"/>
<comment type="similarity">
    <text evidence="2 7">Belongs to the damage-control phosphatase family. Sugar phosphate phosphatase III subfamily.</text>
</comment>
<comment type="catalytic activity">
    <reaction evidence="1 7">
        <text>beta-D-fructose 1-phosphate + H2O = D-fructose + phosphate</text>
        <dbReference type="Rhea" id="RHEA:35603"/>
        <dbReference type="ChEBI" id="CHEBI:15377"/>
        <dbReference type="ChEBI" id="CHEBI:37721"/>
        <dbReference type="ChEBI" id="CHEBI:43474"/>
        <dbReference type="ChEBI" id="CHEBI:138881"/>
    </reaction>
</comment>
<dbReference type="SUPFAM" id="SSF111321">
    <property type="entry name" value="AF1104-like"/>
    <property type="match status" value="1"/>
</dbReference>
<dbReference type="InterPro" id="IPR039763">
    <property type="entry name" value="ARMT1"/>
</dbReference>
<dbReference type="GO" id="GO:0032259">
    <property type="term" value="P:methylation"/>
    <property type="evidence" value="ECO:0007669"/>
    <property type="project" value="UniProtKB-KW"/>
</dbReference>
<dbReference type="PANTHER" id="PTHR12260">
    <property type="entry name" value="DAMAGE-CONTROL PHOSPHATASE ARMT1"/>
    <property type="match status" value="1"/>
</dbReference>
<dbReference type="Pfam" id="PF01937">
    <property type="entry name" value="ARMT1-like_dom"/>
    <property type="match status" value="1"/>
</dbReference>
<keyword evidence="9" id="KW-0808">Transferase</keyword>
<evidence type="ECO:0000259" key="8">
    <source>
        <dbReference type="Pfam" id="PF01937"/>
    </source>
</evidence>
<evidence type="ECO:0000256" key="5">
    <source>
        <dbReference type="ARBA" id="ARBA00023211"/>
    </source>
</evidence>
<evidence type="ECO:0000313" key="10">
    <source>
        <dbReference type="Proteomes" id="UP001362899"/>
    </source>
</evidence>
<dbReference type="GO" id="GO:0006974">
    <property type="term" value="P:DNA damage response"/>
    <property type="evidence" value="ECO:0007669"/>
    <property type="project" value="TreeGrafter"/>
</dbReference>
<dbReference type="InterPro" id="IPR002791">
    <property type="entry name" value="ARMT1-like_metal-bd"/>
</dbReference>
<dbReference type="GO" id="GO:0016791">
    <property type="term" value="F:phosphatase activity"/>
    <property type="evidence" value="ECO:0007669"/>
    <property type="project" value="TreeGrafter"/>
</dbReference>
<keyword evidence="4 7" id="KW-0378">Hydrolase</keyword>
<comment type="cofactor">
    <cofactor evidence="7">
        <name>Mn(2+)</name>
        <dbReference type="ChEBI" id="CHEBI:29035"/>
    </cofactor>
    <cofactor evidence="7">
        <name>Ni(2+)</name>
        <dbReference type="ChEBI" id="CHEBI:49786"/>
    </cofactor>
</comment>
<evidence type="ECO:0000256" key="2">
    <source>
        <dbReference type="ARBA" id="ARBA00009519"/>
    </source>
</evidence>
<evidence type="ECO:0000313" key="9">
    <source>
        <dbReference type="EMBL" id="GMM50536.1"/>
    </source>
</evidence>
<keyword evidence="3 7" id="KW-0479">Metal-binding</keyword>
<evidence type="ECO:0000256" key="3">
    <source>
        <dbReference type="ARBA" id="ARBA00022723"/>
    </source>
</evidence>
<dbReference type="GO" id="GO:0008168">
    <property type="term" value="F:methyltransferase activity"/>
    <property type="evidence" value="ECO:0007669"/>
    <property type="project" value="UniProtKB-KW"/>
</dbReference>
<comment type="domain">
    <text evidence="7">Subfamily III proteins have a conserved RTxK motif about 40-50 residues from the C-terminus; the threonine may be replaced by serine or cysteine.</text>
</comment>
<comment type="catalytic activity">
    <reaction evidence="6 7">
        <text>beta-D-fructose 6-phosphate = dihydroxyacetone + D-glyceraldehyde 3-phosphate</text>
        <dbReference type="Rhea" id="RHEA:28002"/>
        <dbReference type="ChEBI" id="CHEBI:16016"/>
        <dbReference type="ChEBI" id="CHEBI:57634"/>
        <dbReference type="ChEBI" id="CHEBI:59776"/>
    </reaction>
</comment>
<dbReference type="Proteomes" id="UP001362899">
    <property type="component" value="Unassembled WGS sequence"/>
</dbReference>
<evidence type="ECO:0000256" key="6">
    <source>
        <dbReference type="ARBA" id="ARBA00048809"/>
    </source>
</evidence>